<sequence length="699" mass="76182">MKKNIFILTCLFLISNYYGQNTRLNSILAKDRIENNNRLSSFLKNSSQKFSKSQLKEIISTHAGFAGNIPLFWESEDMRANKSANILSLQNGTLTGLNNISINGSGQKILVMDGGRVFEKHNEFGGPTNGGNRIFDQENGEIAYASHATNVAGIIGAIGIGDLSNPYGTSGAKGVLTNVMIDSYSFNNTTKGNNYQKLAASNANISNHSYGVNVGWNYVSTPFSIYTTKGFYWVANYELNTEDTYSGAYSLRDKSFDEIVYTNPNQIVIKSAGNYYGTHPSQNTFLPKFKYDNLSNTYVPFDAADVIPAANCSQGYNCIGEGSLAKNIIVVGATNQLTTADYQYTTSNDVAKASYSSAGPRKDGAIKPDISAVGSTMALASYSNATTYNTYGLGGNGTSYSAPIVTGIAGALTEVNRMLYNNNSFIFKADEMKALLTHTANEAGNPGPDVWYGWGFADATKAAQLLIDKKDNKAFFERNVLNSGAKFTKTVTAKSGEPLKATISWIDPAATPFSTDYELQNNHSSMIINDFDLRIIDTVTNTIYYPWKLDISNPMAPATQGDNTVDNVEQIIIPTPIAGRMYRLEVSQKGNLVDNNQNISSQNYAIIITGFDSSASLQTSENSKEKLVTVYPTKTKDIVNILIPKGAKTIDIFDLSGKSVLKTEAKSFQTIDVSQLPKGTYIINVKTDKNVSSHKFIKE</sequence>
<dbReference type="EMBL" id="MKGI01000005">
    <property type="protein sequence ID" value="OEL12442.1"/>
    <property type="molecule type" value="Genomic_DNA"/>
</dbReference>
<dbReference type="InterPro" id="IPR026444">
    <property type="entry name" value="Secre_tail"/>
</dbReference>
<feature type="domain" description="Peptidase S8/S53" evidence="7">
    <location>
        <begin position="133"/>
        <end position="455"/>
    </location>
</feature>
<dbReference type="PROSITE" id="PS00138">
    <property type="entry name" value="SUBTILASE_SER"/>
    <property type="match status" value="1"/>
</dbReference>
<evidence type="ECO:0000256" key="2">
    <source>
        <dbReference type="ARBA" id="ARBA00022670"/>
    </source>
</evidence>
<keyword evidence="5 6" id="KW-0720">Serine protease</keyword>
<evidence type="ECO:0000259" key="8">
    <source>
        <dbReference type="Pfam" id="PF18962"/>
    </source>
</evidence>
<dbReference type="Pfam" id="PF18962">
    <property type="entry name" value="Por_Secre_tail"/>
    <property type="match status" value="1"/>
</dbReference>
<name>A0A1E5UHT5_9FLAO</name>
<keyword evidence="2 6" id="KW-0645">Protease</keyword>
<comment type="caution">
    <text evidence="9">The sequence shown here is derived from an EMBL/GenBank/DDBJ whole genome shotgun (WGS) entry which is preliminary data.</text>
</comment>
<keyword evidence="10" id="KW-1185">Reference proteome</keyword>
<dbReference type="PROSITE" id="PS51892">
    <property type="entry name" value="SUBTILASE"/>
    <property type="match status" value="1"/>
</dbReference>
<protein>
    <submittedName>
        <fullName evidence="9">Por secretion system C-terminal sorting domain protein</fullName>
    </submittedName>
</protein>
<dbReference type="InterPro" id="IPR050131">
    <property type="entry name" value="Peptidase_S8_subtilisin-like"/>
</dbReference>
<feature type="active site" description="Charge relay system" evidence="6">
    <location>
        <position position="147"/>
    </location>
</feature>
<dbReference type="GO" id="GO:0006508">
    <property type="term" value="P:proteolysis"/>
    <property type="evidence" value="ECO:0007669"/>
    <property type="project" value="UniProtKB-KW"/>
</dbReference>
<gene>
    <name evidence="9" type="ORF">BHF72_1197</name>
</gene>
<dbReference type="GO" id="GO:0004252">
    <property type="term" value="F:serine-type endopeptidase activity"/>
    <property type="evidence" value="ECO:0007669"/>
    <property type="project" value="UniProtKB-UniRule"/>
</dbReference>
<comment type="similarity">
    <text evidence="1 6">Belongs to the peptidase S8 family.</text>
</comment>
<reference evidence="9 10" key="1">
    <citation type="submission" date="2016-09" db="EMBL/GenBank/DDBJ databases">
        <authorList>
            <person name="Capua I."/>
            <person name="De Benedictis P."/>
            <person name="Joannis T."/>
            <person name="Lombin L.H."/>
            <person name="Cattoli G."/>
        </authorList>
    </citation>
    <scope>NUCLEOTIDE SEQUENCE [LARGE SCALE GENOMIC DNA]</scope>
    <source>
        <strain evidence="9 10">NRS-1</strain>
    </source>
</reference>
<dbReference type="InterPro" id="IPR008979">
    <property type="entry name" value="Galactose-bd-like_sf"/>
</dbReference>
<organism evidence="9 10">
    <name type="scientific">Cloacibacterium normanense</name>
    <dbReference type="NCBI Taxonomy" id="237258"/>
    <lineage>
        <taxon>Bacteria</taxon>
        <taxon>Pseudomonadati</taxon>
        <taxon>Bacteroidota</taxon>
        <taxon>Flavobacteriia</taxon>
        <taxon>Flavobacteriales</taxon>
        <taxon>Weeksellaceae</taxon>
    </lineage>
</organism>
<dbReference type="NCBIfam" id="TIGR04183">
    <property type="entry name" value="Por_Secre_tail"/>
    <property type="match status" value="1"/>
</dbReference>
<dbReference type="OrthoDB" id="9792152at2"/>
<keyword evidence="3" id="KW-0732">Signal</keyword>
<keyword evidence="4 6" id="KW-0378">Hydrolase</keyword>
<feature type="domain" description="Secretion system C-terminal sorting" evidence="8">
    <location>
        <begin position="630"/>
        <end position="697"/>
    </location>
</feature>
<dbReference type="STRING" id="237258.SAMN04489756_10222"/>
<evidence type="ECO:0000256" key="4">
    <source>
        <dbReference type="ARBA" id="ARBA00022801"/>
    </source>
</evidence>
<feature type="active site" description="Charge relay system" evidence="6">
    <location>
        <position position="113"/>
    </location>
</feature>
<dbReference type="InterPro" id="IPR023828">
    <property type="entry name" value="Peptidase_S8_Ser-AS"/>
</dbReference>
<dbReference type="PATRIC" id="fig|237258.4.peg.2202"/>
<dbReference type="PRINTS" id="PR00723">
    <property type="entry name" value="SUBTILISIN"/>
</dbReference>
<proteinExistence type="inferred from homology"/>
<dbReference type="SUPFAM" id="SSF52743">
    <property type="entry name" value="Subtilisin-like"/>
    <property type="match status" value="1"/>
</dbReference>
<dbReference type="Pfam" id="PF00082">
    <property type="entry name" value="Peptidase_S8"/>
    <property type="match status" value="1"/>
</dbReference>
<dbReference type="RefSeq" id="WP_069796743.1">
    <property type="nucleotide sequence ID" value="NZ_CP034157.1"/>
</dbReference>
<dbReference type="PANTHER" id="PTHR43806:SF11">
    <property type="entry name" value="CEREVISIN-RELATED"/>
    <property type="match status" value="1"/>
</dbReference>
<evidence type="ECO:0000256" key="3">
    <source>
        <dbReference type="ARBA" id="ARBA00022729"/>
    </source>
</evidence>
<dbReference type="InterPro" id="IPR000209">
    <property type="entry name" value="Peptidase_S8/S53_dom"/>
</dbReference>
<accession>A0A1E5UHT5</accession>
<dbReference type="KEGG" id="cnr:EB819_06610"/>
<dbReference type="InterPro" id="IPR036852">
    <property type="entry name" value="Peptidase_S8/S53_dom_sf"/>
</dbReference>
<evidence type="ECO:0000256" key="6">
    <source>
        <dbReference type="PROSITE-ProRule" id="PRU01240"/>
    </source>
</evidence>
<dbReference type="Gene3D" id="3.40.50.200">
    <property type="entry name" value="Peptidase S8/S53 domain"/>
    <property type="match status" value="1"/>
</dbReference>
<evidence type="ECO:0000313" key="10">
    <source>
        <dbReference type="Proteomes" id="UP000095601"/>
    </source>
</evidence>
<feature type="active site" description="Charge relay system" evidence="6">
    <location>
        <position position="399"/>
    </location>
</feature>
<evidence type="ECO:0000256" key="5">
    <source>
        <dbReference type="ARBA" id="ARBA00022825"/>
    </source>
</evidence>
<dbReference type="Gene3D" id="2.60.120.380">
    <property type="match status" value="1"/>
</dbReference>
<evidence type="ECO:0000256" key="1">
    <source>
        <dbReference type="ARBA" id="ARBA00011073"/>
    </source>
</evidence>
<dbReference type="AlphaFoldDB" id="A0A1E5UHT5"/>
<evidence type="ECO:0000259" key="7">
    <source>
        <dbReference type="Pfam" id="PF00082"/>
    </source>
</evidence>
<evidence type="ECO:0000313" key="9">
    <source>
        <dbReference type="EMBL" id="OEL12442.1"/>
    </source>
</evidence>
<dbReference type="InterPro" id="IPR015500">
    <property type="entry name" value="Peptidase_S8_subtilisin-rel"/>
</dbReference>
<dbReference type="PANTHER" id="PTHR43806">
    <property type="entry name" value="PEPTIDASE S8"/>
    <property type="match status" value="1"/>
</dbReference>
<dbReference type="SUPFAM" id="SSF49785">
    <property type="entry name" value="Galactose-binding domain-like"/>
    <property type="match status" value="1"/>
</dbReference>
<dbReference type="Proteomes" id="UP000095601">
    <property type="component" value="Unassembled WGS sequence"/>
</dbReference>